<dbReference type="PANTHER" id="PTHR47466:SF1">
    <property type="entry name" value="METALLOPROTEASE MEP1 (AFU_ORTHOLOGUE AFUA_1G07730)-RELATED"/>
    <property type="match status" value="1"/>
</dbReference>
<dbReference type="InterPro" id="IPR008754">
    <property type="entry name" value="Peptidase_M43"/>
</dbReference>
<evidence type="ECO:0000256" key="9">
    <source>
        <dbReference type="SAM" id="SignalP"/>
    </source>
</evidence>
<keyword evidence="12" id="KW-1185">Reference proteome</keyword>
<dbReference type="GeneID" id="98161635"/>
<evidence type="ECO:0000313" key="12">
    <source>
        <dbReference type="Proteomes" id="UP001610444"/>
    </source>
</evidence>
<dbReference type="EMBL" id="JBFXLR010000043">
    <property type="protein sequence ID" value="KAL2844042.1"/>
    <property type="molecule type" value="Genomic_DNA"/>
</dbReference>
<dbReference type="Gene3D" id="3.40.390.10">
    <property type="entry name" value="Collagenase (Catalytic Domain)"/>
    <property type="match status" value="1"/>
</dbReference>
<accession>A0ABR4JVF8</accession>
<dbReference type="InterPro" id="IPR024079">
    <property type="entry name" value="MetalloPept_cat_dom_sf"/>
</dbReference>
<comment type="similarity">
    <text evidence="1">Belongs to the peptidase M43B family.</text>
</comment>
<keyword evidence="8" id="KW-1015">Disulfide bond</keyword>
<evidence type="ECO:0000256" key="3">
    <source>
        <dbReference type="ARBA" id="ARBA00022723"/>
    </source>
</evidence>
<keyword evidence="6" id="KW-0862">Zinc</keyword>
<comment type="caution">
    <text evidence="11">The sequence shown here is derived from an EMBL/GenBank/DDBJ whole genome shotgun (WGS) entry which is preliminary data.</text>
</comment>
<evidence type="ECO:0000256" key="8">
    <source>
        <dbReference type="ARBA" id="ARBA00023157"/>
    </source>
</evidence>
<feature type="chain" id="PRO_5045359868" evidence="9">
    <location>
        <begin position="19"/>
        <end position="282"/>
    </location>
</feature>
<evidence type="ECO:0000256" key="7">
    <source>
        <dbReference type="ARBA" id="ARBA00023049"/>
    </source>
</evidence>
<dbReference type="PANTHER" id="PTHR47466">
    <property type="match status" value="1"/>
</dbReference>
<proteinExistence type="inferred from homology"/>
<dbReference type="SUPFAM" id="SSF55486">
    <property type="entry name" value="Metalloproteases ('zincins'), catalytic domain"/>
    <property type="match status" value="1"/>
</dbReference>
<keyword evidence="3" id="KW-0479">Metal-binding</keyword>
<dbReference type="RefSeq" id="XP_070895948.1">
    <property type="nucleotide sequence ID" value="XM_071046471.1"/>
</dbReference>
<sequence>MLLSTLLTLLALFSTVSAWCGASEPSTEGLAIHRELRDKEASGGIHPRQTDGNQVEVYVHVFAHDDSDSTIARDVGQQIYVLNQVFQPTGFSFILAGADRQVIGDLAPVWYGNAADAQIKQYGVGGIQTLNFYIVPQVAYSYAGYATFPWDAANNTQRDGVVMGRQYIPGGSASGTNTGKVGGHEAGHWLGLLHTFQGGCDGGDEVDDTPPETSPARGCPLVRDTCPDEGRDPIHNHMDYTNDACRFQWTAGQIERMHNMWTLFRGNDAEDPGTEVDPGSSS</sequence>
<keyword evidence="7" id="KW-0482">Metalloprotease</keyword>
<feature type="signal peptide" evidence="9">
    <location>
        <begin position="1"/>
        <end position="18"/>
    </location>
</feature>
<dbReference type="Pfam" id="PF05572">
    <property type="entry name" value="Peptidase_M43"/>
    <property type="match status" value="1"/>
</dbReference>
<keyword evidence="5" id="KW-0378">Hydrolase</keyword>
<evidence type="ECO:0000256" key="1">
    <source>
        <dbReference type="ARBA" id="ARBA00008721"/>
    </source>
</evidence>
<protein>
    <submittedName>
        <fullName evidence="11">Pregnancy-associated plasma protein-A-domain-containing protein</fullName>
    </submittedName>
</protein>
<feature type="domain" description="Peptidase M43 pregnancy-associated plasma-A" evidence="10">
    <location>
        <begin position="115"/>
        <end position="260"/>
    </location>
</feature>
<evidence type="ECO:0000256" key="6">
    <source>
        <dbReference type="ARBA" id="ARBA00022833"/>
    </source>
</evidence>
<organism evidence="11 12">
    <name type="scientific">Aspergillus pseudodeflectus</name>
    <dbReference type="NCBI Taxonomy" id="176178"/>
    <lineage>
        <taxon>Eukaryota</taxon>
        <taxon>Fungi</taxon>
        <taxon>Dikarya</taxon>
        <taxon>Ascomycota</taxon>
        <taxon>Pezizomycotina</taxon>
        <taxon>Eurotiomycetes</taxon>
        <taxon>Eurotiomycetidae</taxon>
        <taxon>Eurotiales</taxon>
        <taxon>Aspergillaceae</taxon>
        <taxon>Aspergillus</taxon>
        <taxon>Aspergillus subgen. Nidulantes</taxon>
    </lineage>
</organism>
<reference evidence="11 12" key="1">
    <citation type="submission" date="2024-07" db="EMBL/GenBank/DDBJ databases">
        <title>Section-level genome sequencing and comparative genomics of Aspergillus sections Usti and Cavernicolus.</title>
        <authorList>
            <consortium name="Lawrence Berkeley National Laboratory"/>
            <person name="Nybo J.L."/>
            <person name="Vesth T.C."/>
            <person name="Theobald S."/>
            <person name="Frisvad J.C."/>
            <person name="Larsen T.O."/>
            <person name="Kjaerboelling I."/>
            <person name="Rothschild-Mancinelli K."/>
            <person name="Lyhne E.K."/>
            <person name="Kogle M.E."/>
            <person name="Barry K."/>
            <person name="Clum A."/>
            <person name="Na H."/>
            <person name="Ledsgaard L."/>
            <person name="Lin J."/>
            <person name="Lipzen A."/>
            <person name="Kuo A."/>
            <person name="Riley R."/>
            <person name="Mondo S."/>
            <person name="LaButti K."/>
            <person name="Haridas S."/>
            <person name="Pangalinan J."/>
            <person name="Salamov A.A."/>
            <person name="Simmons B.A."/>
            <person name="Magnuson J.K."/>
            <person name="Chen J."/>
            <person name="Drula E."/>
            <person name="Henrissat B."/>
            <person name="Wiebenga A."/>
            <person name="Lubbers R.J."/>
            <person name="Gomes A.C."/>
            <person name="Macurrencykelacurrency M.R."/>
            <person name="Stajich J."/>
            <person name="Grigoriev I.V."/>
            <person name="Mortensen U.H."/>
            <person name="De vries R.P."/>
            <person name="Baker S.E."/>
            <person name="Andersen M.R."/>
        </authorList>
    </citation>
    <scope>NUCLEOTIDE SEQUENCE [LARGE SCALE GENOMIC DNA]</scope>
    <source>
        <strain evidence="11 12">CBS 756.74</strain>
    </source>
</reference>
<keyword evidence="4 9" id="KW-0732">Signal</keyword>
<evidence type="ECO:0000259" key="10">
    <source>
        <dbReference type="Pfam" id="PF05572"/>
    </source>
</evidence>
<name>A0ABR4JVF8_9EURO</name>
<evidence type="ECO:0000256" key="2">
    <source>
        <dbReference type="ARBA" id="ARBA00022670"/>
    </source>
</evidence>
<dbReference type="Proteomes" id="UP001610444">
    <property type="component" value="Unassembled WGS sequence"/>
</dbReference>
<evidence type="ECO:0000256" key="4">
    <source>
        <dbReference type="ARBA" id="ARBA00022729"/>
    </source>
</evidence>
<evidence type="ECO:0000313" key="11">
    <source>
        <dbReference type="EMBL" id="KAL2844042.1"/>
    </source>
</evidence>
<dbReference type="CDD" id="cd04275">
    <property type="entry name" value="ZnMc_pappalysin_like"/>
    <property type="match status" value="1"/>
</dbReference>
<evidence type="ECO:0000256" key="5">
    <source>
        <dbReference type="ARBA" id="ARBA00022801"/>
    </source>
</evidence>
<gene>
    <name evidence="11" type="ORF">BJX68DRAFT_269908</name>
</gene>
<keyword evidence="2" id="KW-0645">Protease</keyword>